<dbReference type="InterPro" id="IPR047021">
    <property type="entry name" value="REXO1/3/4-like"/>
</dbReference>
<evidence type="ECO:0000256" key="1">
    <source>
        <dbReference type="ARBA" id="ARBA00004123"/>
    </source>
</evidence>
<reference evidence="8 9" key="1">
    <citation type="journal article" date="2016" name="G3 (Bethesda)">
        <title>First Draft Assembly and Annotation of the Genome of a California Endemic Oak Quercus lobata Nee (Fagaceae).</title>
        <authorList>
            <person name="Sork V.L."/>
            <person name="Fitz-Gibbon S.T."/>
            <person name="Puiu D."/>
            <person name="Crepeau M."/>
            <person name="Gugger P.F."/>
            <person name="Sherman R."/>
            <person name="Stevens K."/>
            <person name="Langley C.H."/>
            <person name="Pellegrini M."/>
            <person name="Salzberg S.L."/>
        </authorList>
    </citation>
    <scope>NUCLEOTIDE SEQUENCE [LARGE SCALE GENOMIC DNA]</scope>
    <source>
        <strain evidence="8 9">cv. SW786</strain>
    </source>
</reference>
<keyword evidence="6" id="KW-0812">Transmembrane</keyword>
<feature type="domain" description="Exonuclease" evidence="7">
    <location>
        <begin position="250"/>
        <end position="421"/>
    </location>
</feature>
<name>A0A7N2LVK8_QUELO</name>
<dbReference type="SUPFAM" id="SSF53098">
    <property type="entry name" value="Ribonuclease H-like"/>
    <property type="match status" value="1"/>
</dbReference>
<evidence type="ECO:0000256" key="6">
    <source>
        <dbReference type="SAM" id="Phobius"/>
    </source>
</evidence>
<sequence>MKGLSLGLVKVSPIPAKSVSVAFLIPSVSAHLVAMQRTVRSNDVLAAFLKTFVEENHLKFFAKVMQCHLKRDVVGQFTNISPDNEIPEQRLVHLTLEHPQYLLHYSFPSNDEVISVAAFTSYTFLTANYRSIKEVSDKFFSQIMYNVGEGCRVSFWHDPSSGPIPLKELFPAMFGSIYFSRRCLNRCFSSYGQQLMMGYSPLIILLREFSIWLIGVVYAASMGNQWITFFFIGWVIRKLPKKSKALRSNAMVAVDCEMALSEDGSEALVRVCAVDHNLRVLINSACVHSLHTKVKLEELVKPNKVIADYRTDITGVSARDLEGVTCSLADVQSVLGYEIQKKGAPHNCLDDASAAMKLVLAKIENGVDNAIPLVQEDVTNSEMAKLFLHRIPKNVPTEELHKVIPGDFTIELKDVTPCNFKALVDISHNDLPGNKNMVCTHKKKGLSLNNWSLRLINLLNQNVR</sequence>
<dbReference type="InterPro" id="IPR012337">
    <property type="entry name" value="RNaseH-like_sf"/>
</dbReference>
<comment type="subcellular location">
    <subcellularLocation>
        <location evidence="1">Nucleus</location>
    </subcellularLocation>
</comment>
<proteinExistence type="inferred from homology"/>
<evidence type="ECO:0000259" key="7">
    <source>
        <dbReference type="SMART" id="SM00479"/>
    </source>
</evidence>
<evidence type="ECO:0000256" key="2">
    <source>
        <dbReference type="ARBA" id="ARBA00006357"/>
    </source>
</evidence>
<dbReference type="PANTHER" id="PTHR12801">
    <property type="entry name" value="RNA EXONUCLEASE REXO1 / RECO3 FAMILY MEMBER-RELATED"/>
    <property type="match status" value="1"/>
</dbReference>
<keyword evidence="6" id="KW-1133">Transmembrane helix</keyword>
<dbReference type="Proteomes" id="UP000594261">
    <property type="component" value="Chromosome 5"/>
</dbReference>
<dbReference type="GO" id="GO:0005634">
    <property type="term" value="C:nucleus"/>
    <property type="evidence" value="ECO:0007669"/>
    <property type="project" value="UniProtKB-SubCell"/>
</dbReference>
<dbReference type="InterPro" id="IPR013520">
    <property type="entry name" value="Ribonucl_H"/>
</dbReference>
<dbReference type="AlphaFoldDB" id="A0A7N2LVK8"/>
<evidence type="ECO:0000256" key="4">
    <source>
        <dbReference type="ARBA" id="ARBA00022801"/>
    </source>
</evidence>
<accession>A0A7N2LVK8</accession>
<evidence type="ECO:0000256" key="5">
    <source>
        <dbReference type="ARBA" id="ARBA00023242"/>
    </source>
</evidence>
<dbReference type="InterPro" id="IPR036397">
    <property type="entry name" value="RNaseH_sf"/>
</dbReference>
<evidence type="ECO:0000313" key="9">
    <source>
        <dbReference type="Proteomes" id="UP000594261"/>
    </source>
</evidence>
<dbReference type="GO" id="GO:0004527">
    <property type="term" value="F:exonuclease activity"/>
    <property type="evidence" value="ECO:0007669"/>
    <property type="project" value="InterPro"/>
</dbReference>
<protein>
    <recommendedName>
        <fullName evidence="7">Exonuclease domain-containing protein</fullName>
    </recommendedName>
</protein>
<keyword evidence="4" id="KW-0378">Hydrolase</keyword>
<keyword evidence="6" id="KW-0472">Membrane</keyword>
<reference evidence="8" key="2">
    <citation type="submission" date="2021-01" db="UniProtKB">
        <authorList>
            <consortium name="EnsemblPlants"/>
        </authorList>
    </citation>
    <scope>IDENTIFICATION</scope>
</reference>
<dbReference type="PANTHER" id="PTHR12801:SF115">
    <property type="entry name" value="FI18136P1-RELATED"/>
    <property type="match status" value="1"/>
</dbReference>
<dbReference type="EMBL" id="LRBV02000005">
    <property type="status" value="NOT_ANNOTATED_CDS"/>
    <property type="molecule type" value="Genomic_DNA"/>
</dbReference>
<dbReference type="GO" id="GO:0003676">
    <property type="term" value="F:nucleic acid binding"/>
    <property type="evidence" value="ECO:0007669"/>
    <property type="project" value="InterPro"/>
</dbReference>
<evidence type="ECO:0000256" key="3">
    <source>
        <dbReference type="ARBA" id="ARBA00022722"/>
    </source>
</evidence>
<keyword evidence="9" id="KW-1185">Reference proteome</keyword>
<comment type="similarity">
    <text evidence="2">Belongs to the REXO1/REXO3 family.</text>
</comment>
<keyword evidence="3" id="KW-0540">Nuclease</keyword>
<organism evidence="8 9">
    <name type="scientific">Quercus lobata</name>
    <name type="common">Valley oak</name>
    <dbReference type="NCBI Taxonomy" id="97700"/>
    <lineage>
        <taxon>Eukaryota</taxon>
        <taxon>Viridiplantae</taxon>
        <taxon>Streptophyta</taxon>
        <taxon>Embryophyta</taxon>
        <taxon>Tracheophyta</taxon>
        <taxon>Spermatophyta</taxon>
        <taxon>Magnoliopsida</taxon>
        <taxon>eudicotyledons</taxon>
        <taxon>Gunneridae</taxon>
        <taxon>Pentapetalae</taxon>
        <taxon>rosids</taxon>
        <taxon>fabids</taxon>
        <taxon>Fagales</taxon>
        <taxon>Fagaceae</taxon>
        <taxon>Quercus</taxon>
    </lineage>
</organism>
<dbReference type="Gramene" id="QL05p089247:mrna">
    <property type="protein sequence ID" value="QL05p089247:mrna"/>
    <property type="gene ID" value="QL05p089247"/>
</dbReference>
<dbReference type="Gene3D" id="3.30.420.10">
    <property type="entry name" value="Ribonuclease H-like superfamily/Ribonuclease H"/>
    <property type="match status" value="1"/>
</dbReference>
<dbReference type="SMART" id="SM00479">
    <property type="entry name" value="EXOIII"/>
    <property type="match status" value="1"/>
</dbReference>
<keyword evidence="5" id="KW-0539">Nucleus</keyword>
<dbReference type="EnsemblPlants" id="QL05p089247:mrna">
    <property type="protein sequence ID" value="QL05p089247:mrna"/>
    <property type="gene ID" value="QL05p089247"/>
</dbReference>
<dbReference type="InParanoid" id="A0A7N2LVK8"/>
<feature type="transmembrane region" description="Helical" evidence="6">
    <location>
        <begin position="209"/>
        <end position="236"/>
    </location>
</feature>
<evidence type="ECO:0000313" key="8">
    <source>
        <dbReference type="EnsemblPlants" id="QL05p089247:mrna"/>
    </source>
</evidence>